<feature type="domain" description="Winged helix DNA-binding" evidence="1">
    <location>
        <begin position="16"/>
        <end position="93"/>
    </location>
</feature>
<evidence type="ECO:0000313" key="2">
    <source>
        <dbReference type="EMBL" id="TQL49340.1"/>
    </source>
</evidence>
<dbReference type="RefSeq" id="WP_141783607.1">
    <property type="nucleotide sequence ID" value="NZ_BAAAIK010000003.1"/>
</dbReference>
<dbReference type="PANTHER" id="PTHR37318:SF1">
    <property type="entry name" value="BSL7504 PROTEIN"/>
    <property type="match status" value="1"/>
</dbReference>
<dbReference type="Pfam" id="PF13601">
    <property type="entry name" value="HTH_34"/>
    <property type="match status" value="1"/>
</dbReference>
<dbReference type="InterPro" id="IPR036388">
    <property type="entry name" value="WH-like_DNA-bd_sf"/>
</dbReference>
<name>A0A542YMN4_9MICO</name>
<dbReference type="OrthoDB" id="4952043at2"/>
<dbReference type="Proteomes" id="UP000319516">
    <property type="component" value="Unassembled WGS sequence"/>
</dbReference>
<dbReference type="PANTHER" id="PTHR37318">
    <property type="entry name" value="BSL7504 PROTEIN"/>
    <property type="match status" value="1"/>
</dbReference>
<dbReference type="Gene3D" id="1.10.10.10">
    <property type="entry name" value="Winged helix-like DNA-binding domain superfamily/Winged helix DNA-binding domain"/>
    <property type="match status" value="1"/>
</dbReference>
<accession>A0A542YMN4</accession>
<dbReference type="InterPro" id="IPR027395">
    <property type="entry name" value="WH_DNA-bd_dom"/>
</dbReference>
<proteinExistence type="predicted"/>
<comment type="caution">
    <text evidence="2">The sequence shown here is derived from an EMBL/GenBank/DDBJ whole genome shotgun (WGS) entry which is preliminary data.</text>
</comment>
<gene>
    <name evidence="2" type="ORF">FB467_0408</name>
</gene>
<dbReference type="SUPFAM" id="SSF46785">
    <property type="entry name" value="Winged helix' DNA-binding domain"/>
    <property type="match status" value="1"/>
</dbReference>
<dbReference type="InterPro" id="IPR036390">
    <property type="entry name" value="WH_DNA-bd_sf"/>
</dbReference>
<sequence length="98" mass="10828">MSTAPRFDEIIHARNRLQICGLLAEVDSVDFATVQQALGVSDYVVSKHLKVLVDADYVHTTKENQRGRARTWLTLTDTGRAALQGHLAELRRITGLAG</sequence>
<keyword evidence="3" id="KW-1185">Reference proteome</keyword>
<dbReference type="EMBL" id="VFOP01000001">
    <property type="protein sequence ID" value="TQL49340.1"/>
    <property type="molecule type" value="Genomic_DNA"/>
</dbReference>
<reference evidence="2 3" key="1">
    <citation type="submission" date="2019-06" db="EMBL/GenBank/DDBJ databases">
        <title>Sequencing the genomes of 1000 actinobacteria strains.</title>
        <authorList>
            <person name="Klenk H.-P."/>
        </authorList>
    </citation>
    <scope>NUCLEOTIDE SEQUENCE [LARGE SCALE GENOMIC DNA]</scope>
    <source>
        <strain evidence="2 3">DSM 12335</strain>
    </source>
</reference>
<protein>
    <submittedName>
        <fullName evidence="2">Transcriptional regulator</fullName>
    </submittedName>
</protein>
<dbReference type="AlphaFoldDB" id="A0A542YMN4"/>
<evidence type="ECO:0000259" key="1">
    <source>
        <dbReference type="Pfam" id="PF13601"/>
    </source>
</evidence>
<organism evidence="2 3">
    <name type="scientific">Ornithinicoccus hortensis</name>
    <dbReference type="NCBI Taxonomy" id="82346"/>
    <lineage>
        <taxon>Bacteria</taxon>
        <taxon>Bacillati</taxon>
        <taxon>Actinomycetota</taxon>
        <taxon>Actinomycetes</taxon>
        <taxon>Micrococcales</taxon>
        <taxon>Intrasporangiaceae</taxon>
        <taxon>Ornithinicoccus</taxon>
    </lineage>
</organism>
<evidence type="ECO:0000313" key="3">
    <source>
        <dbReference type="Proteomes" id="UP000319516"/>
    </source>
</evidence>